<dbReference type="Gene3D" id="3.30.9.10">
    <property type="entry name" value="D-Amino Acid Oxidase, subunit A, domain 2"/>
    <property type="match status" value="1"/>
</dbReference>
<dbReference type="InterPro" id="IPR006076">
    <property type="entry name" value="FAD-dep_OxRdtase"/>
</dbReference>
<dbReference type="PATRIC" id="fig|1125411.7.peg.1109"/>
<dbReference type="GO" id="GO:0016491">
    <property type="term" value="F:oxidoreductase activity"/>
    <property type="evidence" value="ECO:0007669"/>
    <property type="project" value="UniProtKB-KW"/>
</dbReference>
<keyword evidence="4" id="KW-1185">Reference proteome</keyword>
<dbReference type="PANTHER" id="PTHR13847:SF287">
    <property type="entry name" value="FAD-DEPENDENT OXIDOREDUCTASE DOMAIN-CONTAINING PROTEIN 1"/>
    <property type="match status" value="1"/>
</dbReference>
<dbReference type="InterPro" id="IPR036188">
    <property type="entry name" value="FAD/NAD-bd_sf"/>
</dbReference>
<dbReference type="Proteomes" id="UP000068905">
    <property type="component" value="Chromosome"/>
</dbReference>
<dbReference type="SUPFAM" id="SSF51905">
    <property type="entry name" value="FAD/NAD(P)-binding domain"/>
    <property type="match status" value="1"/>
</dbReference>
<evidence type="ECO:0000256" key="1">
    <source>
        <dbReference type="ARBA" id="ARBA00023002"/>
    </source>
</evidence>
<name>A0A0M4LFT1_9GAMM</name>
<dbReference type="Pfam" id="PF01266">
    <property type="entry name" value="DAO"/>
    <property type="match status" value="1"/>
</dbReference>
<dbReference type="AlphaFoldDB" id="A0A0M4LFT1"/>
<keyword evidence="1" id="KW-0560">Oxidoreductase</keyword>
<evidence type="ECO:0000259" key="2">
    <source>
        <dbReference type="Pfam" id="PF01266"/>
    </source>
</evidence>
<dbReference type="RefSeq" id="WP_053820286.1">
    <property type="nucleotide sequence ID" value="NZ_CP006911.1"/>
</dbReference>
<sequence>MSLPNQAEYVIAGAGIHGLSTAWRLAERLTEKGEGIDGRIVIIDKADRIAAGATGIACGVVRNNYFQPAMRKLMAHSVSIWESDPEAFSYHANGYMQISCEKMRDDVRQIHTEQAAIGYESVFIEGEEESREYMLNLFDDWQAEGITSVLHEKPGGYANNVKAMEGLSKKVLDLGVTVVLNTEITGFETEGSGQSVTAVNTDKGTIQCDNLIVGAGPWVRDFWNMIGLPSQIELKDLNGELHENIDMWRFWQLEEGVLEIPPETLTTNDGKIPPVLHVDTDAPLYSTVDGSLITDQMWGIYYKPDWGFGGIQGGASPYTVDTPVNEVAIDPYGPESKEFTASKDFPEMWVSALAHCHKRFEGMMPHYHKEPSGGIGCFTPDSFPVIDTFNNNVTIIADSNHGYKMLGVGCLVAEELLGEKQELLEPFRFSRFKEGKLHPVSNSPYPWS</sequence>
<dbReference type="EMBL" id="CP006911">
    <property type="protein sequence ID" value="ALE02068.1"/>
    <property type="molecule type" value="Genomic_DNA"/>
</dbReference>
<feature type="domain" description="FAD dependent oxidoreductase" evidence="2">
    <location>
        <begin position="9"/>
        <end position="227"/>
    </location>
</feature>
<accession>A0A0M4LFT1</accession>
<evidence type="ECO:0000313" key="3">
    <source>
        <dbReference type="EMBL" id="ALE02068.1"/>
    </source>
</evidence>
<proteinExistence type="predicted"/>
<reference evidence="3 4" key="1">
    <citation type="journal article" date="2015" name="Genome Announc.">
        <title>Genome Sequence of 'Candidatus Thioglobus singularis' Strain PS1, a Mixotroph from the SUP05 Clade of Marine Gammaproteobacteria.</title>
        <authorList>
            <person name="Marshall K.T."/>
            <person name="Morris R.M."/>
        </authorList>
    </citation>
    <scope>NUCLEOTIDE SEQUENCE [LARGE SCALE GENOMIC DNA]</scope>
    <source>
        <strain evidence="3 4">PS1</strain>
    </source>
</reference>
<dbReference type="GO" id="GO:0005737">
    <property type="term" value="C:cytoplasm"/>
    <property type="evidence" value="ECO:0007669"/>
    <property type="project" value="TreeGrafter"/>
</dbReference>
<dbReference type="Gene3D" id="3.50.50.60">
    <property type="entry name" value="FAD/NAD(P)-binding domain"/>
    <property type="match status" value="1"/>
</dbReference>
<evidence type="ECO:0000313" key="4">
    <source>
        <dbReference type="Proteomes" id="UP000068905"/>
    </source>
</evidence>
<dbReference type="STRING" id="1125411.W908_05625"/>
<dbReference type="PANTHER" id="PTHR13847">
    <property type="entry name" value="SARCOSINE DEHYDROGENASE-RELATED"/>
    <property type="match status" value="1"/>
</dbReference>
<dbReference type="KEGG" id="tsn:W908_05625"/>
<organism evidence="3 4">
    <name type="scientific">Candidatus Pseudothioglobus singularis PS1</name>
    <dbReference type="NCBI Taxonomy" id="1125411"/>
    <lineage>
        <taxon>Bacteria</taxon>
        <taxon>Pseudomonadati</taxon>
        <taxon>Pseudomonadota</taxon>
        <taxon>Gammaproteobacteria</taxon>
        <taxon>Candidatus Pseudothioglobaceae</taxon>
        <taxon>Candidatus Pseudothioglobus</taxon>
    </lineage>
</organism>
<dbReference type="OrthoDB" id="9815989at2"/>
<gene>
    <name evidence="3" type="ORF">W908_05625</name>
</gene>
<protein>
    <submittedName>
        <fullName evidence="3">Monomeric sarcosine oxidase</fullName>
    </submittedName>
</protein>